<dbReference type="EMBL" id="ML743551">
    <property type="protein sequence ID" value="KAE8143970.1"/>
    <property type="molecule type" value="Genomic_DNA"/>
</dbReference>
<dbReference type="GO" id="GO:0003677">
    <property type="term" value="F:DNA binding"/>
    <property type="evidence" value="ECO:0007669"/>
    <property type="project" value="UniProtKB-KW"/>
</dbReference>
<gene>
    <name evidence="6" type="ORF">BDV38DRAFT_5513</name>
</gene>
<organism evidence="6 7">
    <name type="scientific">Aspergillus pseudotamarii</name>
    <dbReference type="NCBI Taxonomy" id="132259"/>
    <lineage>
        <taxon>Eukaryota</taxon>
        <taxon>Fungi</taxon>
        <taxon>Dikarya</taxon>
        <taxon>Ascomycota</taxon>
        <taxon>Pezizomycotina</taxon>
        <taxon>Eurotiomycetes</taxon>
        <taxon>Eurotiomycetidae</taxon>
        <taxon>Eurotiales</taxon>
        <taxon>Aspergillaceae</taxon>
        <taxon>Aspergillus</taxon>
        <taxon>Aspergillus subgen. Circumdati</taxon>
    </lineage>
</organism>
<evidence type="ECO:0000256" key="2">
    <source>
        <dbReference type="ARBA" id="ARBA00023125"/>
    </source>
</evidence>
<dbReference type="SMART" id="SM00066">
    <property type="entry name" value="GAL4"/>
    <property type="match status" value="1"/>
</dbReference>
<dbReference type="InterPro" id="IPR053178">
    <property type="entry name" value="Osmoadaptation_assoc"/>
</dbReference>
<dbReference type="PANTHER" id="PTHR38111">
    <property type="entry name" value="ZN(2)-C6 FUNGAL-TYPE DOMAIN-CONTAINING PROTEIN-RELATED"/>
    <property type="match status" value="1"/>
</dbReference>
<dbReference type="SUPFAM" id="SSF57701">
    <property type="entry name" value="Zn2/Cys6 DNA-binding domain"/>
    <property type="match status" value="1"/>
</dbReference>
<dbReference type="RefSeq" id="XP_031920033.1">
    <property type="nucleotide sequence ID" value="XM_032063538.1"/>
</dbReference>
<evidence type="ECO:0000259" key="5">
    <source>
        <dbReference type="PROSITE" id="PS50048"/>
    </source>
</evidence>
<dbReference type="GeneID" id="43647748"/>
<evidence type="ECO:0000256" key="4">
    <source>
        <dbReference type="ARBA" id="ARBA00023242"/>
    </source>
</evidence>
<keyword evidence="2" id="KW-0238">DNA-binding</keyword>
<dbReference type="Pfam" id="PF00172">
    <property type="entry name" value="Zn_clus"/>
    <property type="match status" value="1"/>
</dbReference>
<dbReference type="Proteomes" id="UP000325672">
    <property type="component" value="Unassembled WGS sequence"/>
</dbReference>
<dbReference type="PROSITE" id="PS00463">
    <property type="entry name" value="ZN2_CY6_FUNGAL_1"/>
    <property type="match status" value="1"/>
</dbReference>
<dbReference type="OrthoDB" id="4491390at2759"/>
<evidence type="ECO:0000313" key="6">
    <source>
        <dbReference type="EMBL" id="KAE8143970.1"/>
    </source>
</evidence>
<dbReference type="AlphaFoldDB" id="A0A5N6TCH6"/>
<evidence type="ECO:0000313" key="7">
    <source>
        <dbReference type="Proteomes" id="UP000325672"/>
    </source>
</evidence>
<keyword evidence="4" id="KW-0539">Nucleus</keyword>
<dbReference type="Gene3D" id="4.10.240.10">
    <property type="entry name" value="Zn(2)-C6 fungal-type DNA-binding domain"/>
    <property type="match status" value="1"/>
</dbReference>
<keyword evidence="1" id="KW-0805">Transcription regulation</keyword>
<dbReference type="CDD" id="cd00067">
    <property type="entry name" value="GAL4"/>
    <property type="match status" value="1"/>
</dbReference>
<dbReference type="InterPro" id="IPR001138">
    <property type="entry name" value="Zn2Cys6_DnaBD"/>
</dbReference>
<proteinExistence type="predicted"/>
<dbReference type="PROSITE" id="PS50048">
    <property type="entry name" value="ZN2_CY6_FUNGAL_2"/>
    <property type="match status" value="1"/>
</dbReference>
<reference evidence="6 7" key="1">
    <citation type="submission" date="2019-04" db="EMBL/GenBank/DDBJ databases">
        <title>Friends and foes A comparative genomics study of 23 Aspergillus species from section Flavi.</title>
        <authorList>
            <consortium name="DOE Joint Genome Institute"/>
            <person name="Kjaerbolling I."/>
            <person name="Vesth T."/>
            <person name="Frisvad J.C."/>
            <person name="Nybo J.L."/>
            <person name="Theobald S."/>
            <person name="Kildgaard S."/>
            <person name="Isbrandt T."/>
            <person name="Kuo A."/>
            <person name="Sato A."/>
            <person name="Lyhne E.K."/>
            <person name="Kogle M.E."/>
            <person name="Wiebenga A."/>
            <person name="Kun R.S."/>
            <person name="Lubbers R.J."/>
            <person name="Makela M.R."/>
            <person name="Barry K."/>
            <person name="Chovatia M."/>
            <person name="Clum A."/>
            <person name="Daum C."/>
            <person name="Haridas S."/>
            <person name="He G."/>
            <person name="LaButti K."/>
            <person name="Lipzen A."/>
            <person name="Mondo S."/>
            <person name="Riley R."/>
            <person name="Salamov A."/>
            <person name="Simmons B.A."/>
            <person name="Magnuson J.K."/>
            <person name="Henrissat B."/>
            <person name="Mortensen U.H."/>
            <person name="Larsen T.O."/>
            <person name="Devries R.P."/>
            <person name="Grigoriev I.V."/>
            <person name="Machida M."/>
            <person name="Baker S.E."/>
            <person name="Andersen M.R."/>
        </authorList>
    </citation>
    <scope>NUCLEOTIDE SEQUENCE [LARGE SCALE GENOMIC DNA]</scope>
    <source>
        <strain evidence="6 7">CBS 117625</strain>
    </source>
</reference>
<accession>A0A5N6TCH6</accession>
<sequence>MKFKSQAVCQPCRDRKIGCDGKRPACTQCLHFREACPGYQQQHVIFVHQAPGATRNNTDLHQRRRGIRPAPRGVSSATGNVLLNFTKFRWSTAEELLAVAIDHFIPGLKVPVSLSELYTSQSLVCASWLDALPHLINEERYGSLLLQTVRTLGLSILCKEQAKKECDSQRLRCYCSAIHQLRSRLLLSDDHCREQTVAAIMSLTLAELVMPTSQKGWIAHVRAVGEIMRIIGPDQFTVSTAHRLFVGFRPIILIEAILSRTPTFLELNEWQSVPFQKHFPSPMQQLLSCAAVLPSLLQQTDSVKQVPPQNSVAERREVALALTKILMNLQQWELSYKNSFREPLYWPKSKGATSGDTSIQSFWFPNALTATALIHSWAFQIICRAQIDQLEGLNRVPRGFGDLDTGSTFQILEGPVDFSIRICQSMDYFLDDQMKIYGPAAAIFPFQIAYETLLLYLRPYSNQVKVCKAIIVRFSQKGFDVKPSASQ</sequence>
<dbReference type="GO" id="GO:0009893">
    <property type="term" value="P:positive regulation of metabolic process"/>
    <property type="evidence" value="ECO:0007669"/>
    <property type="project" value="UniProtKB-ARBA"/>
</dbReference>
<dbReference type="InterPro" id="IPR036864">
    <property type="entry name" value="Zn2-C6_fun-type_DNA-bd_sf"/>
</dbReference>
<dbReference type="GO" id="GO:0008270">
    <property type="term" value="F:zinc ion binding"/>
    <property type="evidence" value="ECO:0007669"/>
    <property type="project" value="InterPro"/>
</dbReference>
<keyword evidence="3" id="KW-0804">Transcription</keyword>
<evidence type="ECO:0000256" key="3">
    <source>
        <dbReference type="ARBA" id="ARBA00023163"/>
    </source>
</evidence>
<dbReference type="PANTHER" id="PTHR38111:SF9">
    <property type="entry name" value="ZN(2)-C6 FUNGAL-TYPE DOMAIN-CONTAINING PROTEIN"/>
    <property type="match status" value="1"/>
</dbReference>
<feature type="domain" description="Zn(2)-C6 fungal-type" evidence="5">
    <location>
        <begin position="8"/>
        <end position="36"/>
    </location>
</feature>
<keyword evidence="7" id="KW-1185">Reference proteome</keyword>
<name>A0A5N6TCH6_ASPPS</name>
<evidence type="ECO:0000256" key="1">
    <source>
        <dbReference type="ARBA" id="ARBA00023015"/>
    </source>
</evidence>
<protein>
    <recommendedName>
        <fullName evidence="5">Zn(2)-C6 fungal-type domain-containing protein</fullName>
    </recommendedName>
</protein>
<dbReference type="GO" id="GO:0000981">
    <property type="term" value="F:DNA-binding transcription factor activity, RNA polymerase II-specific"/>
    <property type="evidence" value="ECO:0007669"/>
    <property type="project" value="InterPro"/>
</dbReference>